<keyword evidence="2" id="KW-1185">Reference proteome</keyword>
<dbReference type="EMBL" id="CAJVPY010001827">
    <property type="protein sequence ID" value="CAG8538242.1"/>
    <property type="molecule type" value="Genomic_DNA"/>
</dbReference>
<dbReference type="AlphaFoldDB" id="A0A9N9FIC9"/>
<name>A0A9N9FIC9_9GLOM</name>
<sequence length="101" mass="11491">MELFSIGVPENTSHVISGYKSSGGYYAYTKPTDNLKKEALANILNNSNIDKDLTNITSESKEYLSDNDNNSQEFYRNFHTTHEILDKSITSHKWALKITNN</sequence>
<organism evidence="1 2">
    <name type="scientific">Dentiscutata erythropus</name>
    <dbReference type="NCBI Taxonomy" id="1348616"/>
    <lineage>
        <taxon>Eukaryota</taxon>
        <taxon>Fungi</taxon>
        <taxon>Fungi incertae sedis</taxon>
        <taxon>Mucoromycota</taxon>
        <taxon>Glomeromycotina</taxon>
        <taxon>Glomeromycetes</taxon>
        <taxon>Diversisporales</taxon>
        <taxon>Gigasporaceae</taxon>
        <taxon>Dentiscutata</taxon>
    </lineage>
</organism>
<dbReference type="Proteomes" id="UP000789405">
    <property type="component" value="Unassembled WGS sequence"/>
</dbReference>
<evidence type="ECO:0000313" key="2">
    <source>
        <dbReference type="Proteomes" id="UP000789405"/>
    </source>
</evidence>
<accession>A0A9N9FIC9</accession>
<reference evidence="1" key="1">
    <citation type="submission" date="2021-06" db="EMBL/GenBank/DDBJ databases">
        <authorList>
            <person name="Kallberg Y."/>
            <person name="Tangrot J."/>
            <person name="Rosling A."/>
        </authorList>
    </citation>
    <scope>NUCLEOTIDE SEQUENCE</scope>
    <source>
        <strain evidence="1">MA453B</strain>
    </source>
</reference>
<evidence type="ECO:0000313" key="1">
    <source>
        <dbReference type="EMBL" id="CAG8538242.1"/>
    </source>
</evidence>
<protein>
    <submittedName>
        <fullName evidence="1">18431_t:CDS:1</fullName>
    </submittedName>
</protein>
<gene>
    <name evidence="1" type="ORF">DERYTH_LOCUS4676</name>
</gene>
<proteinExistence type="predicted"/>
<comment type="caution">
    <text evidence="1">The sequence shown here is derived from an EMBL/GenBank/DDBJ whole genome shotgun (WGS) entry which is preliminary data.</text>
</comment>
<dbReference type="OrthoDB" id="2434162at2759"/>